<reference evidence="1 2" key="1">
    <citation type="submission" date="2018-04" db="EMBL/GenBank/DDBJ databases">
        <title>Genomic Encyclopedia of Type Strains, Phase IV (KMG-IV): sequencing the most valuable type-strain genomes for metagenomic binning, comparative biology and taxonomic classification.</title>
        <authorList>
            <person name="Goeker M."/>
        </authorList>
    </citation>
    <scope>NUCLEOTIDE SEQUENCE [LARGE SCALE GENOMIC DNA]</scope>
    <source>
        <strain evidence="1 2">DSM 45771</strain>
    </source>
</reference>
<proteinExistence type="predicted"/>
<sequence>MPVSVALPIDDRRVAHPGPLIWTRASTSGTVPGMTDEDQARAQGEQDAALALADEDRWRIAGGGMLTVHPVEEWVPRAHRRAYLDGAASVLGYRPLILA</sequence>
<comment type="caution">
    <text evidence="1">The sequence shown here is derived from an EMBL/GenBank/DDBJ whole genome shotgun (WGS) entry which is preliminary data.</text>
</comment>
<evidence type="ECO:0000313" key="2">
    <source>
        <dbReference type="Proteomes" id="UP000245639"/>
    </source>
</evidence>
<accession>A0A2U1F0W7</accession>
<dbReference type="Proteomes" id="UP000245639">
    <property type="component" value="Unassembled WGS sequence"/>
</dbReference>
<protein>
    <submittedName>
        <fullName evidence="1">Uncharacterized protein</fullName>
    </submittedName>
</protein>
<name>A0A2U1F0W7_9PSEU</name>
<organism evidence="1 2">
    <name type="scientific">Actinomycetospora cinnamomea</name>
    <dbReference type="NCBI Taxonomy" id="663609"/>
    <lineage>
        <taxon>Bacteria</taxon>
        <taxon>Bacillati</taxon>
        <taxon>Actinomycetota</taxon>
        <taxon>Actinomycetes</taxon>
        <taxon>Pseudonocardiales</taxon>
        <taxon>Pseudonocardiaceae</taxon>
        <taxon>Actinomycetospora</taxon>
    </lineage>
</organism>
<dbReference type="EMBL" id="QEKW01000014">
    <property type="protein sequence ID" value="PVZ05816.1"/>
    <property type="molecule type" value="Genomic_DNA"/>
</dbReference>
<evidence type="ECO:0000313" key="1">
    <source>
        <dbReference type="EMBL" id="PVZ05816.1"/>
    </source>
</evidence>
<gene>
    <name evidence="1" type="ORF">C8D89_11472</name>
</gene>
<dbReference type="AlphaFoldDB" id="A0A2U1F0W7"/>
<keyword evidence="2" id="KW-1185">Reference proteome</keyword>